<sequence length="132" mass="14915">TDATEKANIERRVARELSKEEYEEELKKLHLFKGTKSTRRPKHRVQKRHDKGENENKGNEASRNDKRPGSKHGETTDVPVEVREASSGIDQDIEDAAHSKSDKDVGIGEEVETPPPPNRRIIVRPASFSLIP</sequence>
<feature type="compositionally biased region" description="Basic and acidic residues" evidence="1">
    <location>
        <begin position="95"/>
        <end position="106"/>
    </location>
</feature>
<name>A0A099NRK7_PICKU</name>
<dbReference type="EMBL" id="JQFK01001551">
    <property type="protein sequence ID" value="KGK34526.1"/>
    <property type="molecule type" value="Genomic_DNA"/>
</dbReference>
<feature type="compositionally biased region" description="Basic residues" evidence="1">
    <location>
        <begin position="29"/>
        <end position="49"/>
    </location>
</feature>
<gene>
    <name evidence="2" type="ORF">JL09_g6326</name>
</gene>
<proteinExistence type="predicted"/>
<comment type="caution">
    <text evidence="2">The sequence shown here is derived from an EMBL/GenBank/DDBJ whole genome shotgun (WGS) entry which is preliminary data.</text>
</comment>
<dbReference type="VEuPathDB" id="FungiDB:C5L36_0D04390"/>
<reference evidence="3" key="1">
    <citation type="journal article" date="2014" name="Microb. Cell Fact.">
        <title>Exploiting Issatchenkia orientalis SD108 for succinic acid production.</title>
        <authorList>
            <person name="Xiao H."/>
            <person name="Shao Z."/>
            <person name="Jiang Y."/>
            <person name="Dole S."/>
            <person name="Zhao H."/>
        </authorList>
    </citation>
    <scope>NUCLEOTIDE SEQUENCE [LARGE SCALE GENOMIC DNA]</scope>
    <source>
        <strain evidence="3">SD108</strain>
    </source>
</reference>
<organism evidence="2 3">
    <name type="scientific">Pichia kudriavzevii</name>
    <name type="common">Yeast</name>
    <name type="synonym">Issatchenkia orientalis</name>
    <dbReference type="NCBI Taxonomy" id="4909"/>
    <lineage>
        <taxon>Eukaryota</taxon>
        <taxon>Fungi</taxon>
        <taxon>Dikarya</taxon>
        <taxon>Ascomycota</taxon>
        <taxon>Saccharomycotina</taxon>
        <taxon>Pichiomycetes</taxon>
        <taxon>Pichiales</taxon>
        <taxon>Pichiaceae</taxon>
        <taxon>Pichia</taxon>
    </lineage>
</organism>
<feature type="region of interest" description="Disordered" evidence="1">
    <location>
        <begin position="28"/>
        <end position="132"/>
    </location>
</feature>
<dbReference type="HOGENOM" id="CLU_1922068_0_0_1"/>
<feature type="non-terminal residue" evidence="2">
    <location>
        <position position="1"/>
    </location>
</feature>
<dbReference type="AlphaFoldDB" id="A0A099NRK7"/>
<protein>
    <submittedName>
        <fullName evidence="2">Uncharacterized protein</fullName>
    </submittedName>
</protein>
<evidence type="ECO:0000256" key="1">
    <source>
        <dbReference type="SAM" id="MobiDB-lite"/>
    </source>
</evidence>
<dbReference type="Proteomes" id="UP000029867">
    <property type="component" value="Unassembled WGS sequence"/>
</dbReference>
<evidence type="ECO:0000313" key="3">
    <source>
        <dbReference type="Proteomes" id="UP000029867"/>
    </source>
</evidence>
<evidence type="ECO:0000313" key="2">
    <source>
        <dbReference type="EMBL" id="KGK34526.1"/>
    </source>
</evidence>
<accession>A0A099NRK7</accession>
<feature type="compositionally biased region" description="Basic and acidic residues" evidence="1">
    <location>
        <begin position="50"/>
        <end position="84"/>
    </location>
</feature>